<dbReference type="PANTHER" id="PTHR21315">
    <property type="entry name" value="APRATAXIN AND PNK-LIKE FACTOR-RELATED"/>
    <property type="match status" value="1"/>
</dbReference>
<dbReference type="InterPro" id="IPR019406">
    <property type="entry name" value="APLF_PBZ"/>
</dbReference>
<dbReference type="PANTHER" id="PTHR21315:SF2">
    <property type="entry name" value="APRATAXIN AND PNK-LIKE FACTOR"/>
    <property type="match status" value="1"/>
</dbReference>
<dbReference type="GO" id="GO:0006302">
    <property type="term" value="P:double-strand break repair"/>
    <property type="evidence" value="ECO:0007669"/>
    <property type="project" value="InterPro"/>
</dbReference>
<feature type="compositionally biased region" description="Acidic residues" evidence="1">
    <location>
        <begin position="249"/>
        <end position="275"/>
    </location>
</feature>
<dbReference type="GO" id="GO:0003906">
    <property type="term" value="F:DNA-(apurinic or apyrimidinic site) endonuclease activity"/>
    <property type="evidence" value="ECO:0007669"/>
    <property type="project" value="InterPro"/>
</dbReference>
<reference evidence="3 4" key="1">
    <citation type="submission" date="2020-05" db="EMBL/GenBank/DDBJ databases">
        <title>Electrophorus electricus (electric eel) genome, fEleEle1, primary haplotype.</title>
        <authorList>
            <person name="Myers G."/>
            <person name="Meyer A."/>
            <person name="Fedrigo O."/>
            <person name="Formenti G."/>
            <person name="Rhie A."/>
            <person name="Tracey A."/>
            <person name="Sims Y."/>
            <person name="Jarvis E.D."/>
        </authorList>
    </citation>
    <scope>NUCLEOTIDE SEQUENCE [LARGE SCALE GENOMIC DNA]</scope>
</reference>
<feature type="compositionally biased region" description="Basic and acidic residues" evidence="1">
    <location>
        <begin position="283"/>
        <end position="292"/>
    </location>
</feature>
<evidence type="ECO:0000259" key="2">
    <source>
        <dbReference type="Pfam" id="PF10283"/>
    </source>
</evidence>
<sequence>MTAATSAAPSPSLAKAATKRAPAGSAPNPTRTKHATGPKQARARLPLSSEEEEGEEEQSEVVRMPRKRARRLRSDPDETQDQARVPRMSQESPGVREEAAVANTEEREEEEVKGRVGKRTQVPPRSRARDSPTAVEDSRNPQANEQPSQNRRQRSKVTESGDSTESKAQQRTRCPYGTSCYRKNPVHFMECSHPGDDDYEEEWGHEDGGDGDDSRPECPYGTDCYRKNHLHKKEYKHTKPPETMSVPGGDEDDGHDEDQYEDGFINDESEEEVGSDSDYVPESGDRGNEDVKQLQKEAKAFLRRKKN</sequence>
<feature type="compositionally biased region" description="Low complexity" evidence="1">
    <location>
        <begin position="1"/>
        <end position="16"/>
    </location>
</feature>
<evidence type="ECO:0000256" key="1">
    <source>
        <dbReference type="SAM" id="MobiDB-lite"/>
    </source>
</evidence>
<reference evidence="3" key="3">
    <citation type="submission" date="2025-09" db="UniProtKB">
        <authorList>
            <consortium name="Ensembl"/>
        </authorList>
    </citation>
    <scope>IDENTIFICATION</scope>
</reference>
<name>A0AAY5EU57_ELEEL</name>
<feature type="compositionally biased region" description="Polar residues" evidence="1">
    <location>
        <begin position="158"/>
        <end position="172"/>
    </location>
</feature>
<dbReference type="Ensembl" id="ENSEEET00000057970.1">
    <property type="protein sequence ID" value="ENSEEEP00000060500.1"/>
    <property type="gene ID" value="ENSEEEG00000026691.1"/>
</dbReference>
<feature type="region of interest" description="Disordered" evidence="1">
    <location>
        <begin position="231"/>
        <end position="292"/>
    </location>
</feature>
<proteinExistence type="predicted"/>
<dbReference type="Pfam" id="PF10283">
    <property type="entry name" value="zf-CCHH"/>
    <property type="match status" value="2"/>
</dbReference>
<feature type="compositionally biased region" description="Basic and acidic residues" evidence="1">
    <location>
        <begin position="205"/>
        <end position="216"/>
    </location>
</feature>
<dbReference type="GO" id="GO:0035861">
    <property type="term" value="C:site of double-strand break"/>
    <property type="evidence" value="ECO:0007669"/>
    <property type="project" value="TreeGrafter"/>
</dbReference>
<dbReference type="InterPro" id="IPR039253">
    <property type="entry name" value="APLF"/>
</dbReference>
<keyword evidence="4" id="KW-1185">Reference proteome</keyword>
<reference evidence="3" key="2">
    <citation type="submission" date="2025-08" db="UniProtKB">
        <authorList>
            <consortium name="Ensembl"/>
        </authorList>
    </citation>
    <scope>IDENTIFICATION</scope>
</reference>
<protein>
    <recommendedName>
        <fullName evidence="2">PBZ-type domain-containing protein</fullName>
    </recommendedName>
</protein>
<feature type="domain" description="PBZ-type" evidence="2">
    <location>
        <begin position="215"/>
        <end position="239"/>
    </location>
</feature>
<feature type="region of interest" description="Disordered" evidence="1">
    <location>
        <begin position="1"/>
        <end position="219"/>
    </location>
</feature>
<feature type="compositionally biased region" description="Acidic residues" evidence="1">
    <location>
        <begin position="49"/>
        <end position="59"/>
    </location>
</feature>
<dbReference type="GO" id="GO:0008408">
    <property type="term" value="F:3'-5' exonuclease activity"/>
    <property type="evidence" value="ECO:0007669"/>
    <property type="project" value="InterPro"/>
</dbReference>
<feature type="compositionally biased region" description="Polar residues" evidence="1">
    <location>
        <begin position="140"/>
        <end position="150"/>
    </location>
</feature>
<dbReference type="Proteomes" id="UP000314983">
    <property type="component" value="Chromosome 16"/>
</dbReference>
<evidence type="ECO:0000313" key="4">
    <source>
        <dbReference type="Proteomes" id="UP000314983"/>
    </source>
</evidence>
<gene>
    <name evidence="3" type="primary">aplf</name>
</gene>
<dbReference type="GeneTree" id="ENSGT00390000010591"/>
<organism evidence="3 4">
    <name type="scientific">Electrophorus electricus</name>
    <name type="common">Electric eel</name>
    <name type="synonym">Gymnotus electricus</name>
    <dbReference type="NCBI Taxonomy" id="8005"/>
    <lineage>
        <taxon>Eukaryota</taxon>
        <taxon>Metazoa</taxon>
        <taxon>Chordata</taxon>
        <taxon>Craniata</taxon>
        <taxon>Vertebrata</taxon>
        <taxon>Euteleostomi</taxon>
        <taxon>Actinopterygii</taxon>
        <taxon>Neopterygii</taxon>
        <taxon>Teleostei</taxon>
        <taxon>Ostariophysi</taxon>
        <taxon>Gymnotiformes</taxon>
        <taxon>Gymnotoidei</taxon>
        <taxon>Gymnotidae</taxon>
        <taxon>Electrophorus</taxon>
    </lineage>
</organism>
<accession>A0AAY5EU57</accession>
<dbReference type="AlphaFoldDB" id="A0AAY5EU57"/>
<evidence type="ECO:0000313" key="3">
    <source>
        <dbReference type="Ensembl" id="ENSEEEP00000060500.1"/>
    </source>
</evidence>
<feature type="domain" description="PBZ-type" evidence="2">
    <location>
        <begin position="171"/>
        <end position="196"/>
    </location>
</feature>
<dbReference type="GO" id="GO:0005634">
    <property type="term" value="C:nucleus"/>
    <property type="evidence" value="ECO:0007669"/>
    <property type="project" value="TreeGrafter"/>
</dbReference>